<accession>A0A6P3ZSY1</accession>
<dbReference type="PANTHER" id="PTHR45855:SF6">
    <property type="entry name" value="TRANSCRIPTION FACTOR ALC"/>
    <property type="match status" value="1"/>
</dbReference>
<comment type="subcellular location">
    <subcellularLocation>
        <location evidence="1">Nucleus</location>
    </subcellularLocation>
</comment>
<dbReference type="SUPFAM" id="SSF47459">
    <property type="entry name" value="HLH, helix-loop-helix DNA-binding domain"/>
    <property type="match status" value="1"/>
</dbReference>
<dbReference type="SMART" id="SM00353">
    <property type="entry name" value="HLH"/>
    <property type="match status" value="1"/>
</dbReference>
<gene>
    <name evidence="9" type="primary">LOC107419997</name>
</gene>
<dbReference type="GeneID" id="107419997"/>
<dbReference type="Pfam" id="PF00010">
    <property type="entry name" value="HLH"/>
    <property type="match status" value="1"/>
</dbReference>
<evidence type="ECO:0000256" key="2">
    <source>
        <dbReference type="ARBA" id="ARBA00023015"/>
    </source>
</evidence>
<keyword evidence="3" id="KW-0238">DNA-binding</keyword>
<proteinExistence type="predicted"/>
<keyword evidence="8" id="KW-1185">Reference proteome</keyword>
<dbReference type="AlphaFoldDB" id="A0A6P3ZSY1"/>
<dbReference type="Proteomes" id="UP001652623">
    <property type="component" value="Chromosome 5"/>
</dbReference>
<dbReference type="KEGG" id="zju:107419997"/>
<evidence type="ECO:0000256" key="4">
    <source>
        <dbReference type="ARBA" id="ARBA00023163"/>
    </source>
</evidence>
<keyword evidence="4" id="KW-0804">Transcription</keyword>
<dbReference type="InterPro" id="IPR036638">
    <property type="entry name" value="HLH_DNA-bd_sf"/>
</dbReference>
<protein>
    <submittedName>
        <fullName evidence="9">Transcription factor SPATULA isoform X1</fullName>
    </submittedName>
</protein>
<dbReference type="InterPro" id="IPR011598">
    <property type="entry name" value="bHLH_dom"/>
</dbReference>
<evidence type="ECO:0000256" key="5">
    <source>
        <dbReference type="ARBA" id="ARBA00023242"/>
    </source>
</evidence>
<feature type="region of interest" description="Disordered" evidence="6">
    <location>
        <begin position="167"/>
        <end position="214"/>
    </location>
</feature>
<evidence type="ECO:0000256" key="6">
    <source>
        <dbReference type="SAM" id="MobiDB-lite"/>
    </source>
</evidence>
<dbReference type="GO" id="GO:0046983">
    <property type="term" value="F:protein dimerization activity"/>
    <property type="evidence" value="ECO:0007669"/>
    <property type="project" value="InterPro"/>
</dbReference>
<organism evidence="8 9">
    <name type="scientific">Ziziphus jujuba</name>
    <name type="common">Chinese jujube</name>
    <name type="synonym">Ziziphus sativa</name>
    <dbReference type="NCBI Taxonomy" id="326968"/>
    <lineage>
        <taxon>Eukaryota</taxon>
        <taxon>Viridiplantae</taxon>
        <taxon>Streptophyta</taxon>
        <taxon>Embryophyta</taxon>
        <taxon>Tracheophyta</taxon>
        <taxon>Spermatophyta</taxon>
        <taxon>Magnoliopsida</taxon>
        <taxon>eudicotyledons</taxon>
        <taxon>Gunneridae</taxon>
        <taxon>Pentapetalae</taxon>
        <taxon>rosids</taxon>
        <taxon>fabids</taxon>
        <taxon>Rosales</taxon>
        <taxon>Rhamnaceae</taxon>
        <taxon>Paliureae</taxon>
        <taxon>Ziziphus</taxon>
    </lineage>
</organism>
<dbReference type="InterPro" id="IPR031066">
    <property type="entry name" value="bHLH_ALC-like_plant"/>
</dbReference>
<evidence type="ECO:0000256" key="3">
    <source>
        <dbReference type="ARBA" id="ARBA00023125"/>
    </source>
</evidence>
<name>A0A6P3ZSY1_ZIZJJ</name>
<evidence type="ECO:0000259" key="7">
    <source>
        <dbReference type="PROSITE" id="PS50888"/>
    </source>
</evidence>
<evidence type="ECO:0000313" key="8">
    <source>
        <dbReference type="Proteomes" id="UP001652623"/>
    </source>
</evidence>
<dbReference type="PROSITE" id="PS50888">
    <property type="entry name" value="BHLH"/>
    <property type="match status" value="1"/>
</dbReference>
<evidence type="ECO:0000313" key="9">
    <source>
        <dbReference type="RefSeq" id="XP_015884335.3"/>
    </source>
</evidence>
<sequence>MADLYGTAQSSGTGLSSEPEEISNILNQLLHNSSSPYSLALSSSSSSSCMSFKTKYMHLLHSPQHPIASFPDTVSAPRLFGSEADRLRFCGSTNQSDSDCRVLDGNSVGGGSSAVAADSSSGFFSEPDAYFEEELKGGLDNTLSSAGVADSDANTYLKARRISPDNDLGDFSCDSEKGPEASEVPSNPAAPPRSSSKRSRAAEVHNLSEKRRRSRINEKMKALQNLIPNSNKTDKASMLDEAIEYLKQLQLQVQMLSMRNGNLHPMCLPGVLQPLQLPLPHTGMGYNEGNKFLNSSRGLNAFSSNEERPMQSAYNLSNSCNISNQPTIIPSVSDITTSEAALGFEQSIQAHYRPFNLLASSEEIIADGKSHLQLDTSHTGKNCSSDVDVLSLKSPEV</sequence>
<reference evidence="9" key="1">
    <citation type="submission" date="2025-08" db="UniProtKB">
        <authorList>
            <consortium name="RefSeq"/>
        </authorList>
    </citation>
    <scope>IDENTIFICATION</scope>
    <source>
        <tissue evidence="9">Seedling</tissue>
    </source>
</reference>
<dbReference type="FunFam" id="4.10.280.10:FF:000004">
    <property type="entry name" value="Basic helix-loop-helix transcription factor"/>
    <property type="match status" value="1"/>
</dbReference>
<dbReference type="PANTHER" id="PTHR45855">
    <property type="entry name" value="TRANSCRIPTION FACTOR PIF1-RELATED"/>
    <property type="match status" value="1"/>
</dbReference>
<keyword evidence="2" id="KW-0805">Transcription regulation</keyword>
<feature type="compositionally biased region" description="Basic and acidic residues" evidence="6">
    <location>
        <begin position="200"/>
        <end position="214"/>
    </location>
</feature>
<dbReference type="InterPro" id="IPR047265">
    <property type="entry name" value="PIF1-like_bHLH"/>
</dbReference>
<dbReference type="InParanoid" id="A0A6P3ZSY1"/>
<dbReference type="GO" id="GO:0005634">
    <property type="term" value="C:nucleus"/>
    <property type="evidence" value="ECO:0007669"/>
    <property type="project" value="UniProtKB-SubCell"/>
</dbReference>
<dbReference type="Gene3D" id="4.10.280.10">
    <property type="entry name" value="Helix-loop-helix DNA-binding domain"/>
    <property type="match status" value="1"/>
</dbReference>
<evidence type="ECO:0000256" key="1">
    <source>
        <dbReference type="ARBA" id="ARBA00004123"/>
    </source>
</evidence>
<feature type="domain" description="BHLH" evidence="7">
    <location>
        <begin position="200"/>
        <end position="249"/>
    </location>
</feature>
<keyword evidence="5" id="KW-0539">Nucleus</keyword>
<dbReference type="GO" id="GO:0003677">
    <property type="term" value="F:DNA binding"/>
    <property type="evidence" value="ECO:0007669"/>
    <property type="project" value="UniProtKB-KW"/>
</dbReference>
<dbReference type="RefSeq" id="XP_015884335.3">
    <property type="nucleotide sequence ID" value="XM_016028849.4"/>
</dbReference>
<dbReference type="CDD" id="cd11445">
    <property type="entry name" value="bHLH_AtPIF_like"/>
    <property type="match status" value="1"/>
</dbReference>